<keyword evidence="6" id="KW-0238">DNA-binding</keyword>
<dbReference type="FunFam" id="3.40.50.300:FF:000830">
    <property type="entry name" value="Endonuclease MutS2"/>
    <property type="match status" value="1"/>
</dbReference>
<dbReference type="KEGG" id="hmn:HM131_16505"/>
<dbReference type="InterPro" id="IPR005747">
    <property type="entry name" value="MutS2"/>
</dbReference>
<evidence type="ECO:0000256" key="2">
    <source>
        <dbReference type="ARBA" id="ARBA00022741"/>
    </source>
</evidence>
<dbReference type="RefSeq" id="WP_085030797.1">
    <property type="nucleotide sequence ID" value="NZ_CP020772.1"/>
</dbReference>
<dbReference type="NCBIfam" id="TIGR01069">
    <property type="entry name" value="mutS2"/>
    <property type="match status" value="1"/>
</dbReference>
<dbReference type="SUPFAM" id="SSF48334">
    <property type="entry name" value="DNA repair protein MutS, domain III"/>
    <property type="match status" value="1"/>
</dbReference>
<dbReference type="Pfam" id="PF00488">
    <property type="entry name" value="MutS_V"/>
    <property type="match status" value="1"/>
</dbReference>
<dbReference type="GO" id="GO:0140664">
    <property type="term" value="F:ATP-dependent DNA damage sensor activity"/>
    <property type="evidence" value="ECO:0007669"/>
    <property type="project" value="InterPro"/>
</dbReference>
<dbReference type="AlphaFoldDB" id="A0A1W5ZYC5"/>
<dbReference type="EMBL" id="CP020772">
    <property type="protein sequence ID" value="ARI78338.1"/>
    <property type="molecule type" value="Genomic_DNA"/>
</dbReference>
<dbReference type="OrthoDB" id="9808166at2"/>
<dbReference type="GO" id="GO:0016887">
    <property type="term" value="F:ATP hydrolysis activity"/>
    <property type="evidence" value="ECO:0007669"/>
    <property type="project" value="InterPro"/>
</dbReference>
<keyword evidence="2" id="KW-0547">Nucleotide-binding</keyword>
<evidence type="ECO:0000256" key="6">
    <source>
        <dbReference type="ARBA" id="ARBA00023125"/>
    </source>
</evidence>
<accession>A0A1W5ZYC5</accession>
<evidence type="ECO:0000256" key="3">
    <source>
        <dbReference type="ARBA" id="ARBA00022801"/>
    </source>
</evidence>
<dbReference type="PANTHER" id="PTHR48466">
    <property type="entry name" value="OS10G0509000 PROTEIN-RELATED"/>
    <property type="match status" value="1"/>
</dbReference>
<name>A0A1W5ZYC5_9BACI</name>
<dbReference type="SMART" id="SM00533">
    <property type="entry name" value="MUTSd"/>
    <property type="match status" value="1"/>
</dbReference>
<dbReference type="SUPFAM" id="SSF52540">
    <property type="entry name" value="P-loop containing nucleoside triphosphate hydrolases"/>
    <property type="match status" value="1"/>
</dbReference>
<dbReference type="STRING" id="402384.HM131_16505"/>
<dbReference type="GO" id="GO:0019843">
    <property type="term" value="F:rRNA binding"/>
    <property type="evidence" value="ECO:0007669"/>
    <property type="project" value="UniProtKB-KW"/>
</dbReference>
<keyword evidence="1" id="KW-0699">rRNA-binding</keyword>
<dbReference type="Gene3D" id="3.40.50.300">
    <property type="entry name" value="P-loop containing nucleotide triphosphate hydrolases"/>
    <property type="match status" value="1"/>
</dbReference>
<dbReference type="GO" id="GO:0030983">
    <property type="term" value="F:mismatched DNA binding"/>
    <property type="evidence" value="ECO:0007669"/>
    <property type="project" value="InterPro"/>
</dbReference>
<dbReference type="GO" id="GO:0006298">
    <property type="term" value="P:mismatch repair"/>
    <property type="evidence" value="ECO:0007669"/>
    <property type="project" value="InterPro"/>
</dbReference>
<proteinExistence type="predicted"/>
<sequence>MNQRTYQTLEFIEILEEVSRYALTKEGKETIRTSTPSRERQLLERQHEEVEEANAILNISGNVPIHTLDDVTYMIEQGKKGLYIRANQFAGLISFLDHCSKLKRFMADKAIAAPTIHLYASSIADLSQLEEDILQTIRHGQVDDHASKNLTKIRKQISVKQSRLKERLEVQAKKYKSYMQEAQPVEKNGRYTLPIKRENRNKVKGSIIDQSSSGATVFIEPDEMTKLQEELHLLRMNEEHEVEQILYTLTAEVISHEHELNIAIETMHQYDVIFAKAKYSRSIKGNPPIFSEGFSLNVKEARHPMLGEKAVPLSVQLMETDQALLITGPNTGGKTVTLKTIGLLCLMAQTGLPIPAKAGTVLPIFQHIFVDIGDGQSIEENLSTFSSRLVNLIDILKEANDHSLLLLDEIGSGTDPGEGMGLATAILDQLAEKGSTILATTHYSEMKEYAREKTGFINGAMEFDVETLKPTYKLLLGTSGKSQAFDIAHKLGLHPEILKHAYKITYKQEANFEIDQERLKQEDFRKQITVNRYARNKAVQKKKPVTSAKFQMGDNVRIPSEEEMGIVYTGPDEKGNYIVQVKGEKRTYNHKRLKLHIPAKELYPEDYDFDIIFKSKDYRKIRKQLDRKHVEGLILEDEE</sequence>
<keyword evidence="9" id="KW-1185">Reference proteome</keyword>
<dbReference type="GO" id="GO:0004519">
    <property type="term" value="F:endonuclease activity"/>
    <property type="evidence" value="ECO:0007669"/>
    <property type="project" value="InterPro"/>
</dbReference>
<dbReference type="Proteomes" id="UP000192527">
    <property type="component" value="Chromosome"/>
</dbReference>
<evidence type="ECO:0000259" key="7">
    <source>
        <dbReference type="PROSITE" id="PS00486"/>
    </source>
</evidence>
<dbReference type="InterPro" id="IPR027417">
    <property type="entry name" value="P-loop_NTPase"/>
</dbReference>
<gene>
    <name evidence="8" type="ORF">HM131_16505</name>
</gene>
<evidence type="ECO:0000313" key="8">
    <source>
        <dbReference type="EMBL" id="ARI78338.1"/>
    </source>
</evidence>
<dbReference type="PANTHER" id="PTHR48466:SF2">
    <property type="entry name" value="OS10G0509000 PROTEIN"/>
    <property type="match status" value="1"/>
</dbReference>
<reference evidence="8 9" key="1">
    <citation type="submission" date="2017-04" db="EMBL/GenBank/DDBJ databases">
        <title>The whole genome sequencing and assembly of Halobacillus mangrovi strain.</title>
        <authorList>
            <person name="Lee S.-J."/>
            <person name="Park M.-K."/>
            <person name="Kim J.-Y."/>
            <person name="Lee Y.-J."/>
            <person name="Yi H."/>
            <person name="Bahn Y.-S."/>
            <person name="Kim J.F."/>
            <person name="Lee D.-W."/>
        </authorList>
    </citation>
    <scope>NUCLEOTIDE SEQUENCE [LARGE SCALE GENOMIC DNA]</scope>
    <source>
        <strain evidence="8 9">KTB 131</strain>
    </source>
</reference>
<organism evidence="8 9">
    <name type="scientific">Halobacillus mangrovi</name>
    <dbReference type="NCBI Taxonomy" id="402384"/>
    <lineage>
        <taxon>Bacteria</taxon>
        <taxon>Bacillati</taxon>
        <taxon>Bacillota</taxon>
        <taxon>Bacilli</taxon>
        <taxon>Bacillales</taxon>
        <taxon>Bacillaceae</taxon>
        <taxon>Halobacillus</taxon>
    </lineage>
</organism>
<dbReference type="InterPro" id="IPR000432">
    <property type="entry name" value="DNA_mismatch_repair_MutS_C"/>
</dbReference>
<evidence type="ECO:0000256" key="1">
    <source>
        <dbReference type="ARBA" id="ARBA00022730"/>
    </source>
</evidence>
<dbReference type="PROSITE" id="PS00486">
    <property type="entry name" value="DNA_MISMATCH_REPAIR_2"/>
    <property type="match status" value="1"/>
</dbReference>
<evidence type="ECO:0000256" key="5">
    <source>
        <dbReference type="ARBA" id="ARBA00022884"/>
    </source>
</evidence>
<evidence type="ECO:0000256" key="4">
    <source>
        <dbReference type="ARBA" id="ARBA00022840"/>
    </source>
</evidence>
<dbReference type="GO" id="GO:0005524">
    <property type="term" value="F:ATP binding"/>
    <property type="evidence" value="ECO:0007669"/>
    <property type="project" value="UniProtKB-KW"/>
</dbReference>
<protein>
    <submittedName>
        <fullName evidence="8">DNA mismatch repair protein</fullName>
    </submittedName>
</protein>
<dbReference type="InterPro" id="IPR007696">
    <property type="entry name" value="DNA_mismatch_repair_MutS_core"/>
</dbReference>
<dbReference type="InterPro" id="IPR036187">
    <property type="entry name" value="DNA_mismatch_repair_MutS_sf"/>
</dbReference>
<dbReference type="PIRSF" id="PIRSF005814">
    <property type="entry name" value="MutS_YshD"/>
    <property type="match status" value="1"/>
</dbReference>
<dbReference type="GO" id="GO:0045910">
    <property type="term" value="P:negative regulation of DNA recombination"/>
    <property type="evidence" value="ECO:0007669"/>
    <property type="project" value="InterPro"/>
</dbReference>
<feature type="domain" description="DNA mismatch repair proteins mutS family" evidence="7">
    <location>
        <begin position="403"/>
        <end position="419"/>
    </location>
</feature>
<evidence type="ECO:0000313" key="9">
    <source>
        <dbReference type="Proteomes" id="UP000192527"/>
    </source>
</evidence>
<keyword evidence="5" id="KW-0694">RNA-binding</keyword>
<keyword evidence="3" id="KW-0378">Hydrolase</keyword>
<dbReference type="InterPro" id="IPR045076">
    <property type="entry name" value="MutS"/>
</dbReference>
<keyword evidence="4" id="KW-0067">ATP-binding</keyword>
<dbReference type="SMART" id="SM00534">
    <property type="entry name" value="MUTSac"/>
    <property type="match status" value="1"/>
</dbReference>